<dbReference type="OrthoDB" id="9805416at2"/>
<accession>A0A1M5T220</accession>
<dbReference type="SUPFAM" id="SSF52283">
    <property type="entry name" value="Formate/glycerate dehydrogenase catalytic domain-like"/>
    <property type="match status" value="1"/>
</dbReference>
<feature type="domain" description="D-isomer specific 2-hydroxyacid dehydrogenase NAD-binding" evidence="6">
    <location>
        <begin position="104"/>
        <end position="278"/>
    </location>
</feature>
<dbReference type="PANTHER" id="PTHR43333:SF1">
    <property type="entry name" value="D-ISOMER SPECIFIC 2-HYDROXYACID DEHYDROGENASE NAD-BINDING DOMAIN-CONTAINING PROTEIN"/>
    <property type="match status" value="1"/>
</dbReference>
<gene>
    <name evidence="7" type="ORF">SAMN02745207_01163</name>
</gene>
<dbReference type="PANTHER" id="PTHR43333">
    <property type="entry name" value="2-HACID_DH_C DOMAIN-CONTAINING PROTEIN"/>
    <property type="match status" value="1"/>
</dbReference>
<dbReference type="Proteomes" id="UP000184447">
    <property type="component" value="Unassembled WGS sequence"/>
</dbReference>
<dbReference type="STRING" id="1121316.SAMN02745207_01163"/>
<evidence type="ECO:0000256" key="2">
    <source>
        <dbReference type="ARBA" id="ARBA00023002"/>
    </source>
</evidence>
<name>A0A1M5T220_9CLOT</name>
<dbReference type="GO" id="GO:0051287">
    <property type="term" value="F:NAD binding"/>
    <property type="evidence" value="ECO:0007669"/>
    <property type="project" value="InterPro"/>
</dbReference>
<dbReference type="RefSeq" id="WP_073337491.1">
    <property type="nucleotide sequence ID" value="NZ_FQXM01000005.1"/>
</dbReference>
<keyword evidence="3" id="KW-0520">NAD</keyword>
<dbReference type="Pfam" id="PF00389">
    <property type="entry name" value="2-Hacid_dh"/>
    <property type="match status" value="1"/>
</dbReference>
<dbReference type="SUPFAM" id="SSF51735">
    <property type="entry name" value="NAD(P)-binding Rossmann-fold domains"/>
    <property type="match status" value="1"/>
</dbReference>
<evidence type="ECO:0000313" key="7">
    <source>
        <dbReference type="EMBL" id="SHH44844.1"/>
    </source>
</evidence>
<dbReference type="Gene3D" id="3.40.50.720">
    <property type="entry name" value="NAD(P)-binding Rossmann-like Domain"/>
    <property type="match status" value="2"/>
</dbReference>
<evidence type="ECO:0000259" key="5">
    <source>
        <dbReference type="Pfam" id="PF00389"/>
    </source>
</evidence>
<sequence>MKILIDAGAFDEEPLLKLKNDFSNIEFVFEKNPDRVIEEIEDADVLICFKTSDEALNNAKKLKWIQAASAGVDFWPVDKLNDKNIILTTARGMHKSHISEYALCMMIMAARNIQDYIVEKQNRKITPGIKKQDEISGKKLGILGLGSIGQELARRASFLGMQVYGVKRTAQQTEYVEKVFDSNDMDWIFKNCDYIVNLLPSTKDTLNMIDKKYFDMVKESCTMINIGRGTTVNEEDLYVALKNKQLKLYISDVFAEEPLSEASPLWDLDNIIITPHIAGPNANYSEKFYEVIKPNIEAFIKGEELTNKYDLNKGY</sequence>
<organism evidence="7 8">
    <name type="scientific">Clostridium grantii DSM 8605</name>
    <dbReference type="NCBI Taxonomy" id="1121316"/>
    <lineage>
        <taxon>Bacteria</taxon>
        <taxon>Bacillati</taxon>
        <taxon>Bacillota</taxon>
        <taxon>Clostridia</taxon>
        <taxon>Eubacteriales</taxon>
        <taxon>Clostridiaceae</taxon>
        <taxon>Clostridium</taxon>
    </lineage>
</organism>
<evidence type="ECO:0000313" key="8">
    <source>
        <dbReference type="Proteomes" id="UP000184447"/>
    </source>
</evidence>
<evidence type="ECO:0000256" key="3">
    <source>
        <dbReference type="ARBA" id="ARBA00023027"/>
    </source>
</evidence>
<keyword evidence="8" id="KW-1185">Reference proteome</keyword>
<reference evidence="7 8" key="1">
    <citation type="submission" date="2016-11" db="EMBL/GenBank/DDBJ databases">
        <authorList>
            <person name="Jaros S."/>
            <person name="Januszkiewicz K."/>
            <person name="Wedrychowicz H."/>
        </authorList>
    </citation>
    <scope>NUCLEOTIDE SEQUENCE [LARGE SCALE GENOMIC DNA]</scope>
    <source>
        <strain evidence="7 8">DSM 8605</strain>
    </source>
</reference>
<comment type="similarity">
    <text evidence="1 4">Belongs to the D-isomer specific 2-hydroxyacid dehydrogenase family.</text>
</comment>
<dbReference type="Pfam" id="PF02826">
    <property type="entry name" value="2-Hacid_dh_C"/>
    <property type="match status" value="1"/>
</dbReference>
<dbReference type="InterPro" id="IPR036291">
    <property type="entry name" value="NAD(P)-bd_dom_sf"/>
</dbReference>
<evidence type="ECO:0000259" key="6">
    <source>
        <dbReference type="Pfam" id="PF02826"/>
    </source>
</evidence>
<keyword evidence="2 4" id="KW-0560">Oxidoreductase</keyword>
<evidence type="ECO:0000256" key="1">
    <source>
        <dbReference type="ARBA" id="ARBA00005854"/>
    </source>
</evidence>
<dbReference type="EMBL" id="FQXM01000005">
    <property type="protein sequence ID" value="SHH44844.1"/>
    <property type="molecule type" value="Genomic_DNA"/>
</dbReference>
<proteinExistence type="inferred from homology"/>
<dbReference type="CDD" id="cd05300">
    <property type="entry name" value="2-Hacid_dh_1"/>
    <property type="match status" value="1"/>
</dbReference>
<protein>
    <submittedName>
        <fullName evidence="7">Phosphoglycerate dehydrogenase</fullName>
    </submittedName>
</protein>
<dbReference type="InterPro" id="IPR006139">
    <property type="entry name" value="D-isomer_2_OHA_DH_cat_dom"/>
</dbReference>
<feature type="domain" description="D-isomer specific 2-hydroxyacid dehydrogenase catalytic" evidence="5">
    <location>
        <begin position="19"/>
        <end position="307"/>
    </location>
</feature>
<dbReference type="AlphaFoldDB" id="A0A1M5T220"/>
<dbReference type="GO" id="GO:0016616">
    <property type="term" value="F:oxidoreductase activity, acting on the CH-OH group of donors, NAD or NADP as acceptor"/>
    <property type="evidence" value="ECO:0007669"/>
    <property type="project" value="InterPro"/>
</dbReference>
<dbReference type="InterPro" id="IPR006140">
    <property type="entry name" value="D-isomer_DH_NAD-bd"/>
</dbReference>
<evidence type="ECO:0000256" key="4">
    <source>
        <dbReference type="RuleBase" id="RU003719"/>
    </source>
</evidence>